<dbReference type="Proteomes" id="UP001642464">
    <property type="component" value="Unassembled WGS sequence"/>
</dbReference>
<keyword evidence="2" id="KW-1185">Reference proteome</keyword>
<protein>
    <submittedName>
        <fullName evidence="1">Uncharacterized protein</fullName>
    </submittedName>
</protein>
<evidence type="ECO:0000313" key="1">
    <source>
        <dbReference type="EMBL" id="CAK9078328.1"/>
    </source>
</evidence>
<comment type="caution">
    <text evidence="1">The sequence shown here is derived from an EMBL/GenBank/DDBJ whole genome shotgun (WGS) entry which is preliminary data.</text>
</comment>
<reference evidence="1 2" key="1">
    <citation type="submission" date="2024-02" db="EMBL/GenBank/DDBJ databases">
        <authorList>
            <person name="Chen Y."/>
            <person name="Shah S."/>
            <person name="Dougan E. K."/>
            <person name="Thang M."/>
            <person name="Chan C."/>
        </authorList>
    </citation>
    <scope>NUCLEOTIDE SEQUENCE [LARGE SCALE GENOMIC DNA]</scope>
</reference>
<gene>
    <name evidence="1" type="ORF">SCF082_LOCUS37472</name>
</gene>
<sequence>SVSALHCNVVKEGDPRELVAANRAITFGSAVRRKPNAFTLVHQMKMVAAHGVDDMEAFGEGFAAWTKASELAEAYKIGRSESTAAMHLLKNIDAPIVERLTTLVRQWTMGKFMTHDSISIFARDACTSSAATSAWQAQLLNTPQILHLLCDRLNADFTNLAPKFRRPFTFSQVEPQRKQRFL</sequence>
<proteinExistence type="predicted"/>
<dbReference type="EMBL" id="CAXAMM010038236">
    <property type="protein sequence ID" value="CAK9078328.1"/>
    <property type="molecule type" value="Genomic_DNA"/>
</dbReference>
<evidence type="ECO:0000313" key="2">
    <source>
        <dbReference type="Proteomes" id="UP001642464"/>
    </source>
</evidence>
<name>A0ABP0PQM2_9DINO</name>
<accession>A0ABP0PQM2</accession>
<organism evidence="1 2">
    <name type="scientific">Durusdinium trenchii</name>
    <dbReference type="NCBI Taxonomy" id="1381693"/>
    <lineage>
        <taxon>Eukaryota</taxon>
        <taxon>Sar</taxon>
        <taxon>Alveolata</taxon>
        <taxon>Dinophyceae</taxon>
        <taxon>Suessiales</taxon>
        <taxon>Symbiodiniaceae</taxon>
        <taxon>Durusdinium</taxon>
    </lineage>
</organism>
<feature type="non-terminal residue" evidence="1">
    <location>
        <position position="1"/>
    </location>
</feature>